<organism evidence="10 11">
    <name type="scientific">Nakamurella multipartita (strain ATCC 700099 / DSM 44233 / CIP 104796 / JCM 9543 / NBRC 105858 / Y-104)</name>
    <name type="common">Microsphaera multipartita</name>
    <dbReference type="NCBI Taxonomy" id="479431"/>
    <lineage>
        <taxon>Bacteria</taxon>
        <taxon>Bacillati</taxon>
        <taxon>Actinomycetota</taxon>
        <taxon>Actinomycetes</taxon>
        <taxon>Nakamurellales</taxon>
        <taxon>Nakamurellaceae</taxon>
        <taxon>Nakamurella</taxon>
    </lineage>
</organism>
<keyword evidence="5 8" id="KW-0472">Membrane</keyword>
<feature type="transmembrane region" description="Helical" evidence="8">
    <location>
        <begin position="21"/>
        <end position="39"/>
    </location>
</feature>
<accession>C8X9V5</accession>
<evidence type="ECO:0000259" key="9">
    <source>
        <dbReference type="Pfam" id="PF13515"/>
    </source>
</evidence>
<feature type="transmembrane region" description="Helical" evidence="8">
    <location>
        <begin position="515"/>
        <end position="538"/>
    </location>
</feature>
<feature type="transmembrane region" description="Helical" evidence="8">
    <location>
        <begin position="487"/>
        <end position="509"/>
    </location>
</feature>
<dbReference type="Pfam" id="PF13515">
    <property type="entry name" value="FUSC_2"/>
    <property type="match status" value="1"/>
</dbReference>
<dbReference type="InParanoid" id="C8X9V5"/>
<gene>
    <name evidence="10" type="ordered locus">Namu_2925</name>
</gene>
<dbReference type="KEGG" id="nml:Namu_2925"/>
<evidence type="ECO:0000256" key="2">
    <source>
        <dbReference type="ARBA" id="ARBA00022475"/>
    </source>
</evidence>
<keyword evidence="2" id="KW-1003">Cell membrane</keyword>
<feature type="domain" description="Integral membrane bound transporter" evidence="9">
    <location>
        <begin position="399"/>
        <end position="524"/>
    </location>
</feature>
<feature type="transmembrane region" description="Helical" evidence="8">
    <location>
        <begin position="69"/>
        <end position="88"/>
    </location>
</feature>
<evidence type="ECO:0000256" key="6">
    <source>
        <dbReference type="ARBA" id="ARBA00043993"/>
    </source>
</evidence>
<proteinExistence type="inferred from homology"/>
<protein>
    <submittedName>
        <fullName evidence="10">Membrane protein-like protein</fullName>
    </submittedName>
</protein>
<dbReference type="HOGENOM" id="CLU_021959_0_0_11"/>
<evidence type="ECO:0000313" key="11">
    <source>
        <dbReference type="Proteomes" id="UP000002218"/>
    </source>
</evidence>
<dbReference type="Proteomes" id="UP000002218">
    <property type="component" value="Chromosome"/>
</dbReference>
<dbReference type="EMBL" id="CP001737">
    <property type="protein sequence ID" value="ACV79263.1"/>
    <property type="molecule type" value="Genomic_DNA"/>
</dbReference>
<dbReference type="eggNOG" id="COG1289">
    <property type="taxonomic scope" value="Bacteria"/>
</dbReference>
<dbReference type="RefSeq" id="WP_015748137.1">
    <property type="nucleotide sequence ID" value="NC_013235.1"/>
</dbReference>
<reference evidence="11" key="1">
    <citation type="submission" date="2009-09" db="EMBL/GenBank/DDBJ databases">
        <title>The complete genome of Nakamurella multipartita DSM 44233.</title>
        <authorList>
            <consortium name="US DOE Joint Genome Institute (JGI-PGF)"/>
            <person name="Lucas S."/>
            <person name="Copeland A."/>
            <person name="Lapidus A."/>
            <person name="Glavina del Rio T."/>
            <person name="Dalin E."/>
            <person name="Tice H."/>
            <person name="Bruce D."/>
            <person name="Goodwin L."/>
            <person name="Pitluck S."/>
            <person name="Kyrpides N."/>
            <person name="Mavromatis K."/>
            <person name="Ivanova N."/>
            <person name="Ovchinnikova G."/>
            <person name="Sims D."/>
            <person name="Meincke L."/>
            <person name="Brettin T."/>
            <person name="Detter J.C."/>
            <person name="Han C."/>
            <person name="Larimer F."/>
            <person name="Land M."/>
            <person name="Hauser L."/>
            <person name="Markowitz V."/>
            <person name="Cheng J.-F."/>
            <person name="Hugenholtz P."/>
            <person name="Woyke T."/>
            <person name="Wu D."/>
            <person name="Klenk H.-P."/>
            <person name="Eisen J.A."/>
        </authorList>
    </citation>
    <scope>NUCLEOTIDE SEQUENCE [LARGE SCALE GENOMIC DNA]</scope>
    <source>
        <strain evidence="11">ATCC 700099 / DSM 44233 / CIP 104796 / JCM 9543 / NBRC 105858 / Y-104</strain>
    </source>
</reference>
<evidence type="ECO:0000313" key="10">
    <source>
        <dbReference type="EMBL" id="ACV79263.1"/>
    </source>
</evidence>
<evidence type="ECO:0000256" key="8">
    <source>
        <dbReference type="SAM" id="Phobius"/>
    </source>
</evidence>
<feature type="region of interest" description="Disordered" evidence="7">
    <location>
        <begin position="729"/>
        <end position="749"/>
    </location>
</feature>
<keyword evidence="11" id="KW-1185">Reference proteome</keyword>
<dbReference type="GO" id="GO:0005886">
    <property type="term" value="C:plasma membrane"/>
    <property type="evidence" value="ECO:0007669"/>
    <property type="project" value="UniProtKB-SubCell"/>
</dbReference>
<reference evidence="10 11" key="2">
    <citation type="journal article" date="2010" name="Stand. Genomic Sci.">
        <title>Complete genome sequence of Nakamurella multipartita type strain (Y-104).</title>
        <authorList>
            <person name="Tice H."/>
            <person name="Mayilraj S."/>
            <person name="Sims D."/>
            <person name="Lapidus A."/>
            <person name="Nolan M."/>
            <person name="Lucas S."/>
            <person name="Glavina Del Rio T."/>
            <person name="Copeland A."/>
            <person name="Cheng J.F."/>
            <person name="Meincke L."/>
            <person name="Bruce D."/>
            <person name="Goodwin L."/>
            <person name="Pitluck S."/>
            <person name="Ivanova N."/>
            <person name="Mavromatis K."/>
            <person name="Ovchinnikova G."/>
            <person name="Pati A."/>
            <person name="Chen A."/>
            <person name="Palaniappan K."/>
            <person name="Land M."/>
            <person name="Hauser L."/>
            <person name="Chang Y.J."/>
            <person name="Jeffries C.D."/>
            <person name="Detter J.C."/>
            <person name="Brettin T."/>
            <person name="Rohde M."/>
            <person name="Goker M."/>
            <person name="Bristow J."/>
            <person name="Eisen J.A."/>
            <person name="Markowitz V."/>
            <person name="Hugenholtz P."/>
            <person name="Kyrpides N.C."/>
            <person name="Klenk H.P."/>
            <person name="Chen F."/>
        </authorList>
    </citation>
    <scope>NUCLEOTIDE SEQUENCE [LARGE SCALE GENOMIC DNA]</scope>
    <source>
        <strain evidence="11">ATCC 700099 / DSM 44233 / CIP 104796 / JCM 9543 / NBRC 105858 / Y-104</strain>
    </source>
</reference>
<evidence type="ECO:0000256" key="4">
    <source>
        <dbReference type="ARBA" id="ARBA00022989"/>
    </source>
</evidence>
<feature type="transmembrane region" description="Helical" evidence="8">
    <location>
        <begin position="94"/>
        <end position="113"/>
    </location>
</feature>
<dbReference type="InterPro" id="IPR049453">
    <property type="entry name" value="Memb_transporter_dom"/>
</dbReference>
<dbReference type="STRING" id="479431.Namu_2925"/>
<comment type="subcellular location">
    <subcellularLocation>
        <location evidence="1">Cell membrane</location>
        <topology evidence="1">Multi-pass membrane protein</topology>
    </subcellularLocation>
</comment>
<feature type="transmembrane region" description="Helical" evidence="8">
    <location>
        <begin position="460"/>
        <end position="480"/>
    </location>
</feature>
<evidence type="ECO:0000256" key="1">
    <source>
        <dbReference type="ARBA" id="ARBA00004651"/>
    </source>
</evidence>
<name>C8X9V5_NAKMY</name>
<keyword evidence="4 8" id="KW-1133">Transmembrane helix</keyword>
<dbReference type="PANTHER" id="PTHR30509:SF9">
    <property type="entry name" value="MULTIDRUG RESISTANCE PROTEIN MDTO"/>
    <property type="match status" value="1"/>
</dbReference>
<keyword evidence="3 8" id="KW-0812">Transmembrane</keyword>
<evidence type="ECO:0000256" key="7">
    <source>
        <dbReference type="SAM" id="MobiDB-lite"/>
    </source>
</evidence>
<evidence type="ECO:0000256" key="3">
    <source>
        <dbReference type="ARBA" id="ARBA00022692"/>
    </source>
</evidence>
<comment type="similarity">
    <text evidence="6">Belongs to the YccS/YhfK family.</text>
</comment>
<dbReference type="PANTHER" id="PTHR30509">
    <property type="entry name" value="P-HYDROXYBENZOIC ACID EFFLUX PUMP SUBUNIT-RELATED"/>
    <property type="match status" value="1"/>
</dbReference>
<feature type="transmembrane region" description="Helical" evidence="8">
    <location>
        <begin position="145"/>
        <end position="163"/>
    </location>
</feature>
<feature type="transmembrane region" description="Helical" evidence="8">
    <location>
        <begin position="434"/>
        <end position="454"/>
    </location>
</feature>
<sequence>MARGIVDWVGKHDPDGTALRNAAKVAVAVTVGLAIGTLLGNAQMSLFASFGGVALLLFADFPGGRTARLGAYLGLYLAGLVLIALGTLASPVPWVATAGMFAIGFAILLSGVLSAAIAGAARAALLAFILPVMVPVPIAEIGSRWAGWTLAAVLSIPAAVFLWPPREHDRLRAHAGTACVALADQLAAWAAVADRTTRDAAHQATGEAIAALQNQFRRTNVRPVGLTSGSRQLIRLADRLEWLRTVIDHLPDTPDRTPGQLAVTEAAERTLRSAAAVLAEATRRPSFATRQALSVDLRALHQLHVATDTFGALVERGPVDPVLHPSTMLEVAYTTRLTGLTVAAAAAADARPLVDRLLGRQAPAAAGRVLPVYRVLGGHLTVRSVWFQNSLRGALGLAIAVAIAEITDVAHGFWVVLGAMSVLRTTAMNTGSTALRAIGGTVVGFAVGAVIMLAVGTTPWHLWLLLPVTVLIAAYLPAAVSFAAGQAAFTVMVVVLFNIVSPSGWLVGLVRVEDILFGCVSALVSGLLLWPHGAAAAIRTALAEYYRRTADAVAVATDRLAGAAGADQDTLRAALLGAATASLRFDDALREYLFERGTRNVPLPALTRLSNGAGRIRMTAEAIADLPTTTGPPAHAPGALIGSAHAVQDWFAHLADQLEPGHRDGAPLPDPVGPVAEPAVLADTKRAIGERPEAADELLAAGRTLWVAALYLDNLGSVQGRLRAPADEIAGRAPTPGHGAQLAGAEPAG</sequence>
<evidence type="ECO:0000256" key="5">
    <source>
        <dbReference type="ARBA" id="ARBA00023136"/>
    </source>
</evidence>
<dbReference type="AlphaFoldDB" id="C8X9V5"/>